<dbReference type="Gramene" id="MELO3C029862.2.1">
    <property type="protein sequence ID" value="MELO3C029862.2.1"/>
    <property type="gene ID" value="MELO3C029862.2"/>
</dbReference>
<dbReference type="AlphaFoldDB" id="A0A9I9E7I8"/>
<evidence type="ECO:0000313" key="1">
    <source>
        <dbReference type="EnsemblPlants" id="MELO3C029862.2.1"/>
    </source>
</evidence>
<dbReference type="EnsemblPlants" id="MELO3C029862.2.1">
    <property type="protein sequence ID" value="MELO3C029862.2.1"/>
    <property type="gene ID" value="MELO3C029862.2"/>
</dbReference>
<name>A0A9I9E7I8_CUCME</name>
<reference evidence="1" key="1">
    <citation type="submission" date="2023-03" db="UniProtKB">
        <authorList>
            <consortium name="EnsemblPlants"/>
        </authorList>
    </citation>
    <scope>IDENTIFICATION</scope>
</reference>
<accession>A0A9I9E7I8</accession>
<proteinExistence type="predicted"/>
<organism evidence="1">
    <name type="scientific">Cucumis melo</name>
    <name type="common">Muskmelon</name>
    <dbReference type="NCBI Taxonomy" id="3656"/>
    <lineage>
        <taxon>Eukaryota</taxon>
        <taxon>Viridiplantae</taxon>
        <taxon>Streptophyta</taxon>
        <taxon>Embryophyta</taxon>
        <taxon>Tracheophyta</taxon>
        <taxon>Spermatophyta</taxon>
        <taxon>Magnoliopsida</taxon>
        <taxon>eudicotyledons</taxon>
        <taxon>Gunneridae</taxon>
        <taxon>Pentapetalae</taxon>
        <taxon>rosids</taxon>
        <taxon>fabids</taxon>
        <taxon>Cucurbitales</taxon>
        <taxon>Cucurbitaceae</taxon>
        <taxon>Benincaseae</taxon>
        <taxon>Cucumis</taxon>
    </lineage>
</organism>
<protein>
    <submittedName>
        <fullName evidence="1">Uncharacterized protein</fullName>
    </submittedName>
</protein>
<sequence>MEIGLHPELRTAAEDEGKPYCELELEDGERLGALLVHRSSFFFRLLVLPSSFFFCLLLKEEEVERSLRITEKRRRKQAPKWKWGQLKE</sequence>